<dbReference type="EMBL" id="ML004434">
    <property type="protein sequence ID" value="RKP32039.1"/>
    <property type="molecule type" value="Genomic_DNA"/>
</dbReference>
<keyword evidence="2" id="KW-0472">Membrane</keyword>
<dbReference type="AlphaFoldDB" id="A0A4V1J3H1"/>
<feature type="domain" description="Peptide N-acetyl-beta-D-glucosaminyl asparaginase amidase A N-terminal" evidence="3">
    <location>
        <begin position="146"/>
        <end position="506"/>
    </location>
</feature>
<keyword evidence="2" id="KW-1133">Transmembrane helix</keyword>
<dbReference type="Proteomes" id="UP000268321">
    <property type="component" value="Unassembled WGS sequence"/>
</dbReference>
<feature type="region of interest" description="Disordered" evidence="1">
    <location>
        <begin position="25"/>
        <end position="89"/>
    </location>
</feature>
<evidence type="ECO:0000313" key="4">
    <source>
        <dbReference type="EMBL" id="RKP32039.1"/>
    </source>
</evidence>
<reference evidence="5" key="1">
    <citation type="journal article" date="2018" name="Nat. Microbiol.">
        <title>Leveraging single-cell genomics to expand the fungal tree of life.</title>
        <authorList>
            <person name="Ahrendt S.R."/>
            <person name="Quandt C.A."/>
            <person name="Ciobanu D."/>
            <person name="Clum A."/>
            <person name="Salamov A."/>
            <person name="Andreopoulos B."/>
            <person name="Cheng J.F."/>
            <person name="Woyke T."/>
            <person name="Pelin A."/>
            <person name="Henrissat B."/>
            <person name="Reynolds N.K."/>
            <person name="Benny G.L."/>
            <person name="Smith M.E."/>
            <person name="James T.Y."/>
            <person name="Grigoriev I.V."/>
        </authorList>
    </citation>
    <scope>NUCLEOTIDE SEQUENCE [LARGE SCALE GENOMIC DNA]</scope>
    <source>
        <strain evidence="5">Baker2002</strain>
    </source>
</reference>
<evidence type="ECO:0000256" key="2">
    <source>
        <dbReference type="SAM" id="Phobius"/>
    </source>
</evidence>
<dbReference type="PANTHER" id="PTHR31104">
    <property type="entry name" value="PEPTIDE-N4-(N-ACETYL-BETA-GLUCOSAMINYL)ASPARAGINE AMIDASE A PROTEIN"/>
    <property type="match status" value="1"/>
</dbReference>
<keyword evidence="2" id="KW-0812">Transmembrane</keyword>
<dbReference type="InterPro" id="IPR056948">
    <property type="entry name" value="PNGaseA_N"/>
</dbReference>
<feature type="transmembrane region" description="Helical" evidence="2">
    <location>
        <begin position="99"/>
        <end position="116"/>
    </location>
</feature>
<dbReference type="Pfam" id="PF12222">
    <property type="entry name" value="PNGaseA"/>
    <property type="match status" value="1"/>
</dbReference>
<proteinExistence type="predicted"/>
<evidence type="ECO:0000259" key="3">
    <source>
        <dbReference type="Pfam" id="PF12222"/>
    </source>
</evidence>
<dbReference type="InterPro" id="IPR021102">
    <property type="entry name" value="PNGase_A"/>
</dbReference>
<dbReference type="OrthoDB" id="1612078at2759"/>
<organism evidence="4 5">
    <name type="scientific">Metschnikowia bicuspidata</name>
    <dbReference type="NCBI Taxonomy" id="27322"/>
    <lineage>
        <taxon>Eukaryota</taxon>
        <taxon>Fungi</taxon>
        <taxon>Dikarya</taxon>
        <taxon>Ascomycota</taxon>
        <taxon>Saccharomycotina</taxon>
        <taxon>Pichiomycetes</taxon>
        <taxon>Metschnikowiaceae</taxon>
        <taxon>Metschnikowia</taxon>
    </lineage>
</organism>
<feature type="compositionally biased region" description="Basic and acidic residues" evidence="1">
    <location>
        <begin position="37"/>
        <end position="53"/>
    </location>
</feature>
<name>A0A4V1J3H1_9ASCO</name>
<evidence type="ECO:0000313" key="5">
    <source>
        <dbReference type="Proteomes" id="UP000268321"/>
    </source>
</evidence>
<accession>A0A4V1J3H1</accession>
<protein>
    <recommendedName>
        <fullName evidence="3">Peptide N-acetyl-beta-D-glucosaminyl asparaginase amidase A N-terminal domain-containing protein</fullName>
    </recommendedName>
</protein>
<gene>
    <name evidence="4" type="ORF">METBISCDRAFT_21765</name>
</gene>
<evidence type="ECO:0000256" key="1">
    <source>
        <dbReference type="SAM" id="MobiDB-lite"/>
    </source>
</evidence>
<sequence length="678" mass="76196">MGHFARDQTNWNQFLFGRFRLPADSGAQSAPRLQPRLHPETSSDTEKQEEEPVRTAPENAECVLNEKSSDEKSGVGRPDTCSKWMDPPSRGQTARVRKWAVVAVVFVVFVAVLSMPRPRRHFRSHVDWGMYAAQAGRHEIIAVEYPYTPKPSYGRPLHSQVLIDHTFETWGEPDVQRFVPPRNVSFNKVVLTLNTTVAGVQYDRLAHLYLGGAESPAEDACALRKKDVSQYVSLFREGGAVVFQLDNLVGGRLDGRFHVKLQADFYSLAYFHEASGSSAGELAPQQHAVATRQREFASRRLPASSDKKYLYFDIQKDAERVYPLNKRRCSRQGPIEYVPSLRFRVALPQVPRNTTRLNLAVFASGNADEEFWYTNVFDKYKRRFEEDGYAFVGHSPLRYVRVWVDGGRIAVQLPQPYVFTGGFSPPLWNPVVGLNAFDLVSIDIDVSPLLLLLWELAEHQLEISVDNGLDDFERTQSGIGHDWIIGANLLAYENSNVRHAHGRFLSVDEPCHGPSMGISLPYARTLHQFVLGEYTVDFSSGLHIELHGGAKLSTTVAMGSAATAFNVQSYEQAGAVGQVVHSGCSRKWFRLTDNAAGSVFHETQMSTDYPLVISFKDKPTRRGYVSHYDIIIAKDIELTIDGKTIMNEQTRRTARRTLFSATAEYLAPRQCPPSFGFS</sequence>
<keyword evidence="5" id="KW-1185">Reference proteome</keyword>